<evidence type="ECO:0000256" key="2">
    <source>
        <dbReference type="ARBA" id="ARBA00022729"/>
    </source>
</evidence>
<dbReference type="Gene3D" id="3.20.20.300">
    <property type="entry name" value="Glycoside hydrolase, family 3, N-terminal domain"/>
    <property type="match status" value="1"/>
</dbReference>
<dbReference type="Pfam" id="PF14310">
    <property type="entry name" value="Fn3-like"/>
    <property type="match status" value="1"/>
</dbReference>
<reference evidence="5 6" key="1">
    <citation type="submission" date="2010-07" db="EMBL/GenBank/DDBJ databases">
        <title>The draft genome of Paenibacillus curdlanolyticus YK9.</title>
        <authorList>
            <consortium name="US DOE Joint Genome Institute (JGI-PGF)"/>
            <person name="Lucas S."/>
            <person name="Copeland A."/>
            <person name="Lapidus A."/>
            <person name="Cheng J.-F."/>
            <person name="Bruce D."/>
            <person name="Goodwin L."/>
            <person name="Pitluck S."/>
            <person name="Land M.L."/>
            <person name="Hauser L."/>
            <person name="Chang Y.-J."/>
            <person name="Jeffries C."/>
            <person name="Anderson I.J."/>
            <person name="Johnson E."/>
            <person name="Loganathan U."/>
            <person name="Mulhopadhyay B."/>
            <person name="Kyrpides N."/>
            <person name="Woyke T.J."/>
        </authorList>
    </citation>
    <scope>NUCLEOTIDE SEQUENCE [LARGE SCALE GENOMIC DNA]</scope>
    <source>
        <strain evidence="5 6">YK9</strain>
    </source>
</reference>
<name>E0IAK8_9BACL</name>
<dbReference type="GO" id="GO:0046556">
    <property type="term" value="F:alpha-L-arabinofuranosidase activity"/>
    <property type="evidence" value="ECO:0007669"/>
    <property type="project" value="TreeGrafter"/>
</dbReference>
<feature type="domain" description="CBM6" evidence="4">
    <location>
        <begin position="820"/>
        <end position="939"/>
    </location>
</feature>
<dbReference type="Pfam" id="PF00933">
    <property type="entry name" value="Glyco_hydro_3"/>
    <property type="match status" value="1"/>
</dbReference>
<evidence type="ECO:0000256" key="3">
    <source>
        <dbReference type="ARBA" id="ARBA00022801"/>
    </source>
</evidence>
<dbReference type="GO" id="GO:0009044">
    <property type="term" value="F:xylan 1,4-beta-xylosidase activity"/>
    <property type="evidence" value="ECO:0007669"/>
    <property type="project" value="InterPro"/>
</dbReference>
<dbReference type="InterPro" id="IPR044993">
    <property type="entry name" value="BXL"/>
</dbReference>
<dbReference type="PRINTS" id="PR00133">
    <property type="entry name" value="GLHYDRLASE3"/>
</dbReference>
<dbReference type="Gene3D" id="3.40.50.1700">
    <property type="entry name" value="Glycoside hydrolase family 3 C-terminal domain"/>
    <property type="match status" value="1"/>
</dbReference>
<dbReference type="Gene3D" id="2.60.120.380">
    <property type="match status" value="1"/>
</dbReference>
<protein>
    <submittedName>
        <fullName evidence="5">Beta-glucosidase</fullName>
        <ecNumber evidence="5">3.2.1.21</ecNumber>
    </submittedName>
</protein>
<evidence type="ECO:0000313" key="5">
    <source>
        <dbReference type="EMBL" id="EFM10412.1"/>
    </source>
</evidence>
<sequence length="939" mass="102333">MKDITVFPFRNPALPLEERVSDLVSRLTLEEKIHNMPQYQSAIERLGIQAYKHGTEGAHGIAWLGEATSFPQPIGLGCTWDQELMKEIGDVIGTEARVFYKRNPQINGLTLWAPTVDMERDPRWGRTEEAYGEDPHLTSELAVALTQGMQGDHPKYLKAVATLKHFLGNNNEINRGSCSVSIDPRNMREYYFKAFEPVFVKGGAQSMMTAYNSVNGTPVLLHETVDSVVKEQWMDGFIVSDAGDMIGIVNDHHYYDSLAQAVAESIKAGIDSITDEAKAVTDAIRDALEQGLLGEADLDKALSNTFRVRMRLGEFDPQELVPYAAIDDSSLMKPEHQALSLKAARKNIVLLKNDGALPLDAEKLSKIAVIGPLGDTVYRDWYSGTFPYKITPLQAIQQKLAGKSVAFADGNDRIKLRSRANGQYLAIADGESKQLAAAADAAGAETFQVGDWGWGSLTLQAESNGKYVTTDETNITASADEAFGWFVKEVFQLEPQENGAVAMKTWNNKAVVSSADQWLVVDEELNSFGDRDTYDKEVVYDGLQAAVEAAKQSEVAIVFVGNNPLVNGKEENDRPGLELAASQERLVKAVFEANPNTVVVVTGGYPFTLNWIEANIPAVIYSSHSGQEHGAALADVLFGDYNPAGRLNMTWYRSADQLPDLMDYDIMKGKRTYLYFEDKPLYPFGHGLSYAAFAYSDPQLGAAAISAEDELSVSVHVQNTSAVAGEEVVQLYVKAGKSRVKRPVKKLYGFRRVMLQPGEAQTVAFTVPATELAIWDVTRDRYAVESGEYTLLLGSSSEDIRTSATVQVNGETIPPRSLSAQTKAENYDDYEGVFLGESKEGYACVELSAGSGWIAFRDAELGTGATSFQARVAVAADGGRIEVRLGSAEGAVAGTVEVQATGGAQAWTTVTAALQSAAGRQDVYIVLTGDIRLSWIQLA</sequence>
<dbReference type="SMART" id="SM01217">
    <property type="entry name" value="Fn3_like"/>
    <property type="match status" value="1"/>
</dbReference>
<dbReference type="STRING" id="717606.PaecuDRAFT_2848"/>
<dbReference type="InterPro" id="IPR008979">
    <property type="entry name" value="Galactose-bd-like_sf"/>
</dbReference>
<dbReference type="EMBL" id="AEDD01000007">
    <property type="protein sequence ID" value="EFM10412.1"/>
    <property type="molecule type" value="Genomic_DNA"/>
</dbReference>
<organism evidence="5 6">
    <name type="scientific">Paenibacillus curdlanolyticus YK9</name>
    <dbReference type="NCBI Taxonomy" id="717606"/>
    <lineage>
        <taxon>Bacteria</taxon>
        <taxon>Bacillati</taxon>
        <taxon>Bacillota</taxon>
        <taxon>Bacilli</taxon>
        <taxon>Bacillales</taxon>
        <taxon>Paenibacillaceae</taxon>
        <taxon>Paenibacillus</taxon>
    </lineage>
</organism>
<dbReference type="PANTHER" id="PTHR42721:SF3">
    <property type="entry name" value="BETA-D-XYLOSIDASE 5-RELATED"/>
    <property type="match status" value="1"/>
</dbReference>
<dbReference type="RefSeq" id="WP_006038838.1">
    <property type="nucleotide sequence ID" value="NZ_AEDD01000007.1"/>
</dbReference>
<proteinExistence type="inferred from homology"/>
<accession>E0IAK8</accession>
<dbReference type="SUPFAM" id="SSF50405">
    <property type="entry name" value="Actin-crosslinking proteins"/>
    <property type="match status" value="1"/>
</dbReference>
<comment type="similarity">
    <text evidence="1">Belongs to the glycosyl hydrolase 3 family.</text>
</comment>
<dbReference type="GO" id="GO:0030246">
    <property type="term" value="F:carbohydrate binding"/>
    <property type="evidence" value="ECO:0007669"/>
    <property type="project" value="InterPro"/>
</dbReference>
<dbReference type="InterPro" id="IPR026891">
    <property type="entry name" value="Fn3-like"/>
</dbReference>
<evidence type="ECO:0000256" key="1">
    <source>
        <dbReference type="ARBA" id="ARBA00005336"/>
    </source>
</evidence>
<dbReference type="SMART" id="SM00606">
    <property type="entry name" value="CBD_IV"/>
    <property type="match status" value="1"/>
</dbReference>
<keyword evidence="5" id="KW-0326">Glycosidase</keyword>
<evidence type="ECO:0000313" key="6">
    <source>
        <dbReference type="Proteomes" id="UP000005387"/>
    </source>
</evidence>
<dbReference type="CDD" id="cd04084">
    <property type="entry name" value="CBM6_xylanase-like"/>
    <property type="match status" value="1"/>
</dbReference>
<dbReference type="SUPFAM" id="SSF51445">
    <property type="entry name" value="(Trans)glycosidases"/>
    <property type="match status" value="1"/>
</dbReference>
<dbReference type="CDD" id="cd23343">
    <property type="entry name" value="beta-trefoil_FSCN_BglX-like"/>
    <property type="match status" value="1"/>
</dbReference>
<dbReference type="eggNOG" id="COG1472">
    <property type="taxonomic scope" value="Bacteria"/>
</dbReference>
<dbReference type="GO" id="GO:0031222">
    <property type="term" value="P:arabinan catabolic process"/>
    <property type="evidence" value="ECO:0007669"/>
    <property type="project" value="TreeGrafter"/>
</dbReference>
<dbReference type="Pfam" id="PF01915">
    <property type="entry name" value="Glyco_hydro_3_C"/>
    <property type="match status" value="1"/>
</dbReference>
<dbReference type="InterPro" id="IPR001764">
    <property type="entry name" value="Glyco_hydro_3_N"/>
</dbReference>
<dbReference type="InterPro" id="IPR006584">
    <property type="entry name" value="Cellulose-bd_IV"/>
</dbReference>
<dbReference type="SUPFAM" id="SSF49785">
    <property type="entry name" value="Galactose-binding domain-like"/>
    <property type="match status" value="1"/>
</dbReference>
<dbReference type="SUPFAM" id="SSF52279">
    <property type="entry name" value="Beta-D-glucan exohydrolase, C-terminal domain"/>
    <property type="match status" value="1"/>
</dbReference>
<gene>
    <name evidence="5" type="ORF">PaecuDRAFT_2848</name>
</gene>
<dbReference type="PROSITE" id="PS51175">
    <property type="entry name" value="CBM6"/>
    <property type="match status" value="1"/>
</dbReference>
<dbReference type="InterPro" id="IPR002772">
    <property type="entry name" value="Glyco_hydro_3_C"/>
</dbReference>
<dbReference type="GO" id="GO:0045493">
    <property type="term" value="P:xylan catabolic process"/>
    <property type="evidence" value="ECO:0007669"/>
    <property type="project" value="InterPro"/>
</dbReference>
<dbReference type="Gene3D" id="2.60.120.260">
    <property type="entry name" value="Galactose-binding domain-like"/>
    <property type="match status" value="1"/>
</dbReference>
<dbReference type="InterPro" id="IPR036881">
    <property type="entry name" value="Glyco_hydro_3_C_sf"/>
</dbReference>
<dbReference type="Pfam" id="PF03422">
    <property type="entry name" value="CBM_6"/>
    <property type="match status" value="1"/>
</dbReference>
<dbReference type="InterPro" id="IPR008999">
    <property type="entry name" value="Actin-crosslinking"/>
</dbReference>
<keyword evidence="3 5" id="KW-0378">Hydrolase</keyword>
<dbReference type="Proteomes" id="UP000005387">
    <property type="component" value="Unassembled WGS sequence"/>
</dbReference>
<dbReference type="InterPro" id="IPR017853">
    <property type="entry name" value="GH"/>
</dbReference>
<dbReference type="InterPro" id="IPR005084">
    <property type="entry name" value="CBM6"/>
</dbReference>
<dbReference type="GO" id="GO:0008422">
    <property type="term" value="F:beta-glucosidase activity"/>
    <property type="evidence" value="ECO:0007669"/>
    <property type="project" value="UniProtKB-EC"/>
</dbReference>
<dbReference type="InterPro" id="IPR036962">
    <property type="entry name" value="Glyco_hydro_3_N_sf"/>
</dbReference>
<dbReference type="PANTHER" id="PTHR42721">
    <property type="entry name" value="SUGAR HYDROLASE-RELATED"/>
    <property type="match status" value="1"/>
</dbReference>
<keyword evidence="6" id="KW-1185">Reference proteome</keyword>
<evidence type="ECO:0000259" key="4">
    <source>
        <dbReference type="PROSITE" id="PS51175"/>
    </source>
</evidence>
<dbReference type="AlphaFoldDB" id="E0IAK8"/>
<dbReference type="OrthoDB" id="9805821at2"/>
<dbReference type="InterPro" id="IPR013783">
    <property type="entry name" value="Ig-like_fold"/>
</dbReference>
<keyword evidence="2" id="KW-0732">Signal</keyword>
<dbReference type="FunFam" id="2.60.40.10:FF:000495">
    <property type="entry name" value="Periplasmic beta-glucosidase"/>
    <property type="match status" value="1"/>
</dbReference>
<dbReference type="Gene3D" id="2.60.40.10">
    <property type="entry name" value="Immunoglobulins"/>
    <property type="match status" value="1"/>
</dbReference>
<dbReference type="EC" id="3.2.1.21" evidence="5"/>